<sequence length="1807" mass="200104">MLAEARVPDPFTPGKPWKPPTAGKDIKDPGSHEMQRVGRYQRQESSQSSSALGLEMKPELVWEDWDLGREFTKTLVLKNVHIRLQKLHVRPPVSKFFFTLVPHTIVISPGTSFSVPISFRPLKRCEYEDSIDFESKDGSSFQVCLRATIPCCALEVPDSVLLPLCAVRNTTYTAFLLKNVSKLQTWFKLDCTEPFQLSPEQGVLKPGQECNIMVEFQPQEALVYQQQVDCRFGEEGDEGDKAESCCNVLLQGLAKFPFLQLKSPGTKGEKEQHHPELHFGSVAVGKSLQKHVDIFNPSPVTARFSLLCLSNGLPLQRSEFSCDVSQGEVAPGGSLRATITYTPAVVDRVSVDYLSLKYRVLENVTQLKMIGSCLGPNVSLSSSVVDFGCVEEGGAVVQTLELLNSSHVEALFQWDLDCSGNSVFSFQPASGAVRPHSRTTLRAVYRPRQTIAHHRRVACLILHREPLFLDLIGTCHSELHQPAVLKPEHLVLYKLHWYRRHDPADTPSAMLQNQDASMDHQELLSPAVESLQKPDSAGVVSRDPMQEYYQSCLGCMDPLPSSSTASPPHVSVMPRELLFTHKTSSSVSTSSKSSQFVSITNHTRGKLSLVWTAGEDSPFSVSPSSCDLPPLKSTSFRVTYHPKQLSTLHGAQLECFAYNKDNPPLEERLLCPPWCVTVRVIGHSFQPGKEHFIPNCSLTPCQVAFPTLSVLSYRTVLLQNCGDLPLTFSLDPSSNPALSEYVSVVPTCGFIPPGNHQILTLRTTPTEESPKMRLSWPIQLNAANHTEDLHVVLWVDKVSVSLKEGNSLYFQPTAVGSRIQRTVDIRNLSSLPLRFQWSIPEPDQELISVEPDAGELHPNEKSVQTWSFSPLEEKTYTLKPTFTFWSMQTTGCNKSQLTLAVVGTGSKGFIEAEKAVLDVGEALVGSYRSIQVPLVNNSPCTVSFCLSVQQTLLDEELSYDPETEPNALKLDYAMGTIASRSKMLLRSTVRPNRQAQYLWTISYQTLNASGVASSPLQAVCEVRAKGVFPTLRVIDVCSGGSVGRLSKGHLWKLFSLDRLNELMLSNPCPAELTHRTPIRHSVSSSPSIFTNAMLDFNFSATPLNSEPSVFGLTFHNPGSIPVDWAFLFPEDQQIELEYWAETGEFSSTEMYQMKVQNNKLFSITPRSGTLLPGQQRVVSFTYSHLFAGMDRFPVVFKLSYGREILVNFQGVTVERDRPFLHFASERHVFTSVTIGDCTPPKQVYKIHNRGAVPVHYTVDTAVLLQLQEDNFNHPLLCCLNPKGQVRPGETAMLGWIFSPLEAKMYHVDIPIHVEDGDSTLVKFEGCGLNSPTLISKIPSHFTDMKASEPCVQRGPFPGQVVFLSEDSVSLGDIPVCSQSSKILFLTNVSHTDTVHYTWELQSNKQAVEIHPERGTLCPGESAPCVLTFTSTDYPAVYQLDINCEVFQEAALTRYYDALQHLEEEKKRQQDEFTVTDKIIKGSYGVLIDKEPVAAPVRKGPPLRKYKTLPPICASAACETVGGICTKITRAEKRAQREKGNVWRCPEPPLPALLHLGVTARSHGLQEYRAHFPDQSSDFRCLQSVNPRQPESTSLHAGRGSQRKGPDRDVTMRILASLLRGILDEPPFSQSLISMESKPITYQPRKPGPSLSPSSLPSSSSYPAPQAQLLSSGTQGEEDQLSPVDGEGTPHPEHVPADVSEEVLLNTLQNLIMEAVGGELVLTAHPRTVMLPPVSTRTRRTPNAVAEEEKKDFINVDGLRQRGVQRAEETSGRNLPVMDVLSVGLERTEGLSSARRTRPDGGAHAGYS</sequence>
<evidence type="ECO:0000259" key="11">
    <source>
        <dbReference type="Pfam" id="PF24816"/>
    </source>
</evidence>
<protein>
    <recommendedName>
        <fullName evidence="16">Coiled-coil domain containing 108</fullName>
    </recommendedName>
</protein>
<keyword evidence="6" id="KW-0966">Cell projection</keyword>
<accession>A0AAN8GUF1</accession>
<reference evidence="14 15" key="1">
    <citation type="journal article" date="2023" name="Mol. Biol. Evol.">
        <title>Genomics of Secondarily Temperate Adaptation in the Only Non-Antarctic Icefish.</title>
        <authorList>
            <person name="Rivera-Colon A.G."/>
            <person name="Rayamajhi N."/>
            <person name="Minhas B.F."/>
            <person name="Madrigal G."/>
            <person name="Bilyk K.T."/>
            <person name="Yoon V."/>
            <person name="Hune M."/>
            <person name="Gregory S."/>
            <person name="Cheng C.H.C."/>
            <person name="Catchen J.M."/>
        </authorList>
    </citation>
    <scope>NUCLEOTIDE SEQUENCE [LARGE SCALE GENOMIC DNA]</scope>
    <source>
        <strain evidence="14">JC2023a</strain>
    </source>
</reference>
<evidence type="ECO:0000256" key="1">
    <source>
        <dbReference type="ARBA" id="ARBA00004230"/>
    </source>
</evidence>
<keyword evidence="15" id="KW-1185">Reference proteome</keyword>
<evidence type="ECO:0000259" key="13">
    <source>
        <dbReference type="Pfam" id="PF25249"/>
    </source>
</evidence>
<dbReference type="Pfam" id="PF25249">
    <property type="entry name" value="Ig_CFAP65_7th"/>
    <property type="match status" value="1"/>
</dbReference>
<evidence type="ECO:0000256" key="7">
    <source>
        <dbReference type="SAM" id="MobiDB-lite"/>
    </source>
</evidence>
<dbReference type="InterPro" id="IPR013783">
    <property type="entry name" value="Ig-like_fold"/>
</dbReference>
<feature type="region of interest" description="Disordered" evidence="7">
    <location>
        <begin position="1584"/>
        <end position="1608"/>
    </location>
</feature>
<dbReference type="Pfam" id="PF22544">
    <property type="entry name" value="HYDIN_VesB_CFA65-like_Ig"/>
    <property type="match status" value="1"/>
</dbReference>
<proteinExistence type="predicted"/>
<feature type="compositionally biased region" description="Low complexity" evidence="7">
    <location>
        <begin position="1648"/>
        <end position="1660"/>
    </location>
</feature>
<dbReference type="Pfam" id="PF24507">
    <property type="entry name" value="Ig_CFAP65_4th"/>
    <property type="match status" value="1"/>
</dbReference>
<dbReference type="Proteomes" id="UP001335648">
    <property type="component" value="Unassembled WGS sequence"/>
</dbReference>
<dbReference type="InterPro" id="IPR056344">
    <property type="entry name" value="Ig_CFAP65-like_9th"/>
</dbReference>
<dbReference type="GO" id="GO:0007288">
    <property type="term" value="P:sperm axoneme assembly"/>
    <property type="evidence" value="ECO:0007669"/>
    <property type="project" value="TreeGrafter"/>
</dbReference>
<name>A0AAN8GUF1_9TELE</name>
<dbReference type="Gene3D" id="2.60.40.10">
    <property type="entry name" value="Immunoglobulins"/>
    <property type="match status" value="10"/>
</dbReference>
<dbReference type="InterPro" id="IPR057470">
    <property type="entry name" value="Ig_CFAP65_7th"/>
</dbReference>
<organism evidence="14 15">
    <name type="scientific">Champsocephalus esox</name>
    <name type="common">pike icefish</name>
    <dbReference type="NCBI Taxonomy" id="159716"/>
    <lineage>
        <taxon>Eukaryota</taxon>
        <taxon>Metazoa</taxon>
        <taxon>Chordata</taxon>
        <taxon>Craniata</taxon>
        <taxon>Vertebrata</taxon>
        <taxon>Euteleostomi</taxon>
        <taxon>Actinopterygii</taxon>
        <taxon>Neopterygii</taxon>
        <taxon>Teleostei</taxon>
        <taxon>Neoteleostei</taxon>
        <taxon>Acanthomorphata</taxon>
        <taxon>Eupercaria</taxon>
        <taxon>Perciformes</taxon>
        <taxon>Notothenioidei</taxon>
        <taxon>Channichthyidae</taxon>
        <taxon>Champsocephalus</taxon>
    </lineage>
</organism>
<evidence type="ECO:0000256" key="3">
    <source>
        <dbReference type="ARBA" id="ARBA00022490"/>
    </source>
</evidence>
<evidence type="ECO:0000313" key="15">
    <source>
        <dbReference type="Proteomes" id="UP001335648"/>
    </source>
</evidence>
<evidence type="ECO:0000259" key="8">
    <source>
        <dbReference type="Pfam" id="PF22544"/>
    </source>
</evidence>
<feature type="region of interest" description="Disordered" evidence="7">
    <location>
        <begin position="1"/>
        <end position="52"/>
    </location>
</feature>
<dbReference type="InterPro" id="IPR053879">
    <property type="entry name" value="HYDIN_VesB_CFA65-like_Ig"/>
</dbReference>
<evidence type="ECO:0000259" key="12">
    <source>
        <dbReference type="Pfam" id="PF25248"/>
    </source>
</evidence>
<evidence type="ECO:0008006" key="16">
    <source>
        <dbReference type="Google" id="ProtNLM"/>
    </source>
</evidence>
<dbReference type="GO" id="GO:0036126">
    <property type="term" value="C:sperm flagellum"/>
    <property type="evidence" value="ECO:0007669"/>
    <property type="project" value="TreeGrafter"/>
</dbReference>
<dbReference type="Pfam" id="PF24816">
    <property type="entry name" value="Ig_CFAP65__9th"/>
    <property type="match status" value="1"/>
</dbReference>
<dbReference type="SUPFAM" id="SSF49354">
    <property type="entry name" value="PapD-like"/>
    <property type="match status" value="1"/>
</dbReference>
<feature type="domain" description="CFAP65 eight Ig-like" evidence="12">
    <location>
        <begin position="908"/>
        <end position="1026"/>
    </location>
</feature>
<evidence type="ECO:0000256" key="2">
    <source>
        <dbReference type="ARBA" id="ARBA00004496"/>
    </source>
</evidence>
<dbReference type="InterPro" id="IPR008962">
    <property type="entry name" value="PapD-like_sf"/>
</dbReference>
<feature type="compositionally biased region" description="Pro residues" evidence="7">
    <location>
        <begin position="10"/>
        <end position="19"/>
    </location>
</feature>
<feature type="domain" description="CFAP65 seventh Ig-like" evidence="13">
    <location>
        <begin position="806"/>
        <end position="890"/>
    </location>
</feature>
<comment type="caution">
    <text evidence="14">The sequence shown here is derived from an EMBL/GenBank/DDBJ whole genome shotgun (WGS) entry which is preliminary data.</text>
</comment>
<feature type="domain" description="CFAP65 fourth Ig-like" evidence="10">
    <location>
        <begin position="385"/>
        <end position="478"/>
    </location>
</feature>
<evidence type="ECO:0000259" key="9">
    <source>
        <dbReference type="Pfam" id="PF24291"/>
    </source>
</evidence>
<feature type="region of interest" description="Disordered" evidence="7">
    <location>
        <begin position="1639"/>
        <end position="1694"/>
    </location>
</feature>
<keyword evidence="3" id="KW-0963">Cytoplasm</keyword>
<dbReference type="GO" id="GO:0005737">
    <property type="term" value="C:cytoplasm"/>
    <property type="evidence" value="ECO:0007669"/>
    <property type="project" value="UniProtKB-SubCell"/>
</dbReference>
<dbReference type="InterPro" id="IPR057467">
    <property type="entry name" value="Ig_CFAP65_8th"/>
</dbReference>
<evidence type="ECO:0000256" key="5">
    <source>
        <dbReference type="ARBA" id="ARBA00023069"/>
    </source>
</evidence>
<feature type="compositionally biased region" description="Polar residues" evidence="7">
    <location>
        <begin position="1584"/>
        <end position="1594"/>
    </location>
</feature>
<feature type="region of interest" description="Disordered" evidence="7">
    <location>
        <begin position="1787"/>
        <end position="1807"/>
    </location>
</feature>
<evidence type="ECO:0000313" key="14">
    <source>
        <dbReference type="EMBL" id="KAK5890677.1"/>
    </source>
</evidence>
<feature type="compositionally biased region" description="Basic and acidic residues" evidence="7">
    <location>
        <begin position="24"/>
        <end position="36"/>
    </location>
</feature>
<dbReference type="InterPro" id="IPR058536">
    <property type="entry name" value="Ig_CFAP65_4th"/>
</dbReference>
<keyword evidence="4" id="KW-0282">Flagellum</keyword>
<dbReference type="EMBL" id="JAULUE010002056">
    <property type="protein sequence ID" value="KAK5890677.1"/>
    <property type="molecule type" value="Genomic_DNA"/>
</dbReference>
<keyword evidence="5" id="KW-0969">Cilium</keyword>
<evidence type="ECO:0000256" key="4">
    <source>
        <dbReference type="ARBA" id="ARBA00022846"/>
    </source>
</evidence>
<gene>
    <name evidence="14" type="ORF">CesoFtcFv8_014172</name>
</gene>
<dbReference type="Pfam" id="PF24291">
    <property type="entry name" value="Ig_CFAP65"/>
    <property type="match status" value="1"/>
</dbReference>
<dbReference type="Pfam" id="PF25248">
    <property type="entry name" value="Ig_CFAP65_8th"/>
    <property type="match status" value="1"/>
</dbReference>
<feature type="domain" description="CFAP65-like ninth Ig-like" evidence="11">
    <location>
        <begin position="1029"/>
        <end position="1210"/>
    </location>
</feature>
<dbReference type="PANTHER" id="PTHR46127:SF1">
    <property type="entry name" value="CILIA- AND FLAGELLA-ASSOCIATED PROTEIN 65"/>
    <property type="match status" value="1"/>
</dbReference>
<comment type="subcellular location">
    <subcellularLocation>
        <location evidence="1">Cell projection</location>
        <location evidence="1">Cilium</location>
        <location evidence="1">Flagellum</location>
    </subcellularLocation>
    <subcellularLocation>
        <location evidence="2">Cytoplasm</location>
    </subcellularLocation>
</comment>
<evidence type="ECO:0000256" key="6">
    <source>
        <dbReference type="ARBA" id="ARBA00023273"/>
    </source>
</evidence>
<dbReference type="InterPro" id="IPR052614">
    <property type="entry name" value="CFAP65"/>
</dbReference>
<dbReference type="InterPro" id="IPR056305">
    <property type="entry name" value="Ig_CFAP65_10th"/>
</dbReference>
<feature type="domain" description="HYDIN/VesB/CFA65-like Ig-like" evidence="8">
    <location>
        <begin position="157"/>
        <end position="231"/>
    </location>
</feature>
<evidence type="ECO:0000259" key="10">
    <source>
        <dbReference type="Pfam" id="PF24507"/>
    </source>
</evidence>
<dbReference type="PANTHER" id="PTHR46127">
    <property type="entry name" value="CILIA- AND FLAGELLA-ASSOCIATED PROTEIN 65"/>
    <property type="match status" value="1"/>
</dbReference>
<feature type="domain" description="CFAP65 tenth Ig-like" evidence="9">
    <location>
        <begin position="1213"/>
        <end position="1330"/>
    </location>
</feature>